<reference evidence="2" key="3">
    <citation type="submission" date="2025-09" db="UniProtKB">
        <authorList>
            <consortium name="Ensembl"/>
        </authorList>
    </citation>
    <scope>IDENTIFICATION</scope>
</reference>
<dbReference type="HOGENOM" id="CLU_066320_0_1_1"/>
<feature type="transmembrane region" description="Helical" evidence="1">
    <location>
        <begin position="106"/>
        <end position="122"/>
    </location>
</feature>
<evidence type="ECO:0000313" key="2">
    <source>
        <dbReference type="Ensembl" id="ENSCSAVP00000018599.1"/>
    </source>
</evidence>
<evidence type="ECO:0000313" key="3">
    <source>
        <dbReference type="Proteomes" id="UP000007875"/>
    </source>
</evidence>
<organism evidence="2 3">
    <name type="scientific">Ciona savignyi</name>
    <name type="common">Pacific transparent sea squirt</name>
    <dbReference type="NCBI Taxonomy" id="51511"/>
    <lineage>
        <taxon>Eukaryota</taxon>
        <taxon>Metazoa</taxon>
        <taxon>Chordata</taxon>
        <taxon>Tunicata</taxon>
        <taxon>Ascidiacea</taxon>
        <taxon>Phlebobranchia</taxon>
        <taxon>Cionidae</taxon>
        <taxon>Ciona</taxon>
    </lineage>
</organism>
<name>H2ZLY3_CIOSA</name>
<feature type="transmembrane region" description="Helical" evidence="1">
    <location>
        <begin position="167"/>
        <end position="190"/>
    </location>
</feature>
<dbReference type="Ensembl" id="ENSCSAVT00000018801.1">
    <property type="protein sequence ID" value="ENSCSAVP00000018599.1"/>
    <property type="gene ID" value="ENSCSAVG00000010929.1"/>
</dbReference>
<dbReference type="GeneTree" id="ENSGT00730000111827"/>
<dbReference type="Proteomes" id="UP000007875">
    <property type="component" value="Unassembled WGS sequence"/>
</dbReference>
<dbReference type="InParanoid" id="H2ZLY3"/>
<keyword evidence="1" id="KW-0812">Transmembrane</keyword>
<feature type="transmembrane region" description="Helical" evidence="1">
    <location>
        <begin position="71"/>
        <end position="94"/>
    </location>
</feature>
<dbReference type="AlphaFoldDB" id="H2ZLY3"/>
<dbReference type="OMA" id="AINFVIM"/>
<reference evidence="3" key="1">
    <citation type="submission" date="2003-08" db="EMBL/GenBank/DDBJ databases">
        <authorList>
            <person name="Birren B."/>
            <person name="Nusbaum C."/>
            <person name="Abebe A."/>
            <person name="Abouelleil A."/>
            <person name="Adekoya E."/>
            <person name="Ait-zahra M."/>
            <person name="Allen N."/>
            <person name="Allen T."/>
            <person name="An P."/>
            <person name="Anderson M."/>
            <person name="Anderson S."/>
            <person name="Arachchi H."/>
            <person name="Armbruster J."/>
            <person name="Bachantsang P."/>
            <person name="Baldwin J."/>
            <person name="Barry A."/>
            <person name="Bayul T."/>
            <person name="Blitshsteyn B."/>
            <person name="Bloom T."/>
            <person name="Blye J."/>
            <person name="Boguslavskiy L."/>
            <person name="Borowsky M."/>
            <person name="Boukhgalter B."/>
            <person name="Brunache A."/>
            <person name="Butler J."/>
            <person name="Calixte N."/>
            <person name="Calvo S."/>
            <person name="Camarata J."/>
            <person name="Campo K."/>
            <person name="Chang J."/>
            <person name="Cheshatsang Y."/>
            <person name="Citroen M."/>
            <person name="Collymore A."/>
            <person name="Considine T."/>
            <person name="Cook A."/>
            <person name="Cooke P."/>
            <person name="Corum B."/>
            <person name="Cuomo C."/>
            <person name="David R."/>
            <person name="Dawoe T."/>
            <person name="Degray S."/>
            <person name="Dodge S."/>
            <person name="Dooley K."/>
            <person name="Dorje P."/>
            <person name="Dorjee K."/>
            <person name="Dorris L."/>
            <person name="Duffey N."/>
            <person name="Dupes A."/>
            <person name="Elkins T."/>
            <person name="Engels R."/>
            <person name="Erickson J."/>
            <person name="Farina A."/>
            <person name="Faro S."/>
            <person name="Ferreira P."/>
            <person name="Fischer H."/>
            <person name="Fitzgerald M."/>
            <person name="Foley K."/>
            <person name="Gage D."/>
            <person name="Galagan J."/>
            <person name="Gearin G."/>
            <person name="Gnerre S."/>
            <person name="Gnirke A."/>
            <person name="Goyette A."/>
            <person name="Graham J."/>
            <person name="Grandbois E."/>
            <person name="Gyaltsen K."/>
            <person name="Hafez N."/>
            <person name="Hagopian D."/>
            <person name="Hagos B."/>
            <person name="Hall J."/>
            <person name="Hatcher B."/>
            <person name="Heller A."/>
            <person name="Higgins H."/>
            <person name="Honan T."/>
            <person name="Horn A."/>
            <person name="Houde N."/>
            <person name="Hughes L."/>
            <person name="Hulme W."/>
            <person name="Husby E."/>
            <person name="Iliev I."/>
            <person name="Jaffe D."/>
            <person name="Jones C."/>
            <person name="Kamal M."/>
            <person name="Kamat A."/>
            <person name="Kamvysselis M."/>
            <person name="Karlsson E."/>
            <person name="Kells C."/>
            <person name="Kieu A."/>
            <person name="Kisner P."/>
            <person name="Kodira C."/>
            <person name="Kulbokas E."/>
            <person name="Labutti K."/>
            <person name="Lama D."/>
            <person name="Landers T."/>
            <person name="Leger J."/>
            <person name="Levine S."/>
            <person name="Lewis D."/>
            <person name="Lewis T."/>
            <person name="Lindblad-toh K."/>
            <person name="Liu X."/>
            <person name="Lokyitsang T."/>
            <person name="Lokyitsang Y."/>
            <person name="Lucien O."/>
            <person name="Lui A."/>
            <person name="Ma L.J."/>
            <person name="Mabbitt R."/>
            <person name="Macdonald J."/>
            <person name="Maclean C."/>
            <person name="Major J."/>
            <person name="Manning J."/>
            <person name="Marabella R."/>
            <person name="Maru K."/>
            <person name="Matthews C."/>
            <person name="Mauceli E."/>
            <person name="Mccarthy M."/>
            <person name="Mcdonough S."/>
            <person name="Mcghee T."/>
            <person name="Meldrim J."/>
            <person name="Meneus L."/>
            <person name="Mesirov J."/>
            <person name="Mihalev A."/>
            <person name="Mihova T."/>
            <person name="Mikkelsen T."/>
            <person name="Mlenga V."/>
            <person name="Moru K."/>
            <person name="Mozes J."/>
            <person name="Mulrain L."/>
            <person name="Munson G."/>
            <person name="Naylor J."/>
            <person name="Newes C."/>
            <person name="Nguyen C."/>
            <person name="Nguyen N."/>
            <person name="Nguyen T."/>
            <person name="Nicol R."/>
            <person name="Nielsen C."/>
            <person name="Nizzari M."/>
            <person name="Norbu C."/>
            <person name="Norbu N."/>
            <person name="O'donnell P."/>
            <person name="Okoawo O."/>
            <person name="O'leary S."/>
            <person name="Omotosho B."/>
            <person name="O'neill K."/>
            <person name="Osman S."/>
            <person name="Parker S."/>
            <person name="Perrin D."/>
            <person name="Phunkhang P."/>
            <person name="Piqani B."/>
            <person name="Purcell S."/>
            <person name="Rachupka T."/>
            <person name="Ramasamy U."/>
            <person name="Rameau R."/>
            <person name="Ray V."/>
            <person name="Raymond C."/>
            <person name="Retta R."/>
            <person name="Richardson S."/>
            <person name="Rise C."/>
            <person name="Rodriguez J."/>
            <person name="Rogers J."/>
            <person name="Rogov P."/>
            <person name="Rutman M."/>
            <person name="Schupbach R."/>
            <person name="Seaman C."/>
            <person name="Settipalli S."/>
            <person name="Sharpe T."/>
            <person name="Sheridan J."/>
            <person name="Sherpa N."/>
            <person name="Shi J."/>
            <person name="Smirnov S."/>
            <person name="Smith C."/>
            <person name="Sougnez C."/>
            <person name="Spencer B."/>
            <person name="Stalker J."/>
            <person name="Stange-thomann N."/>
            <person name="Stavropoulos S."/>
            <person name="Stetson K."/>
            <person name="Stone C."/>
            <person name="Stone S."/>
            <person name="Stubbs M."/>
            <person name="Talamas J."/>
            <person name="Tchuinga P."/>
            <person name="Tenzing P."/>
            <person name="Tesfaye S."/>
            <person name="Theodore J."/>
            <person name="Thoulutsang Y."/>
            <person name="Topham K."/>
            <person name="Towey S."/>
            <person name="Tsamla T."/>
            <person name="Tsomo N."/>
            <person name="Vallee D."/>
            <person name="Vassiliev H."/>
            <person name="Venkataraman V."/>
            <person name="Vinson J."/>
            <person name="Vo A."/>
            <person name="Wade C."/>
            <person name="Wang S."/>
            <person name="Wangchuk T."/>
            <person name="Wangdi T."/>
            <person name="Whittaker C."/>
            <person name="Wilkinson J."/>
            <person name="Wu Y."/>
            <person name="Wyman D."/>
            <person name="Yadav S."/>
            <person name="Yang S."/>
            <person name="Yang X."/>
            <person name="Yeager S."/>
            <person name="Yee E."/>
            <person name="Young G."/>
            <person name="Zainoun J."/>
            <person name="Zembeck L."/>
            <person name="Zimmer A."/>
            <person name="Zody M."/>
            <person name="Lander E."/>
        </authorList>
    </citation>
    <scope>NUCLEOTIDE SEQUENCE [LARGE SCALE GENOMIC DNA]</scope>
</reference>
<sequence>WFLWGWKLFASLYWFSMFVANLATLQDIHRYWIFLTNWGVGACVFSYIKYIINNHDIISISDVPLQWFHKFLWILQIVATDASLIITILYWALLTPNFSVFSINNHAINFVIMFIDFFIVAIPTRLLHFIYVSLFALVYIVFSLILHGSGYESAIYPVLNWSTNPGISAGISVGAVIVAPPIVHGLYWCVFQLRTFLGKKANPSQSRTTMASHPLGIS</sequence>
<evidence type="ECO:0000256" key="1">
    <source>
        <dbReference type="SAM" id="Phobius"/>
    </source>
</evidence>
<dbReference type="PANTHER" id="PTHR12242:SF1">
    <property type="entry name" value="MYND-TYPE DOMAIN-CONTAINING PROTEIN"/>
    <property type="match status" value="1"/>
</dbReference>
<dbReference type="STRING" id="51511.ENSCSAVP00000018599"/>
<dbReference type="GO" id="GO:0016020">
    <property type="term" value="C:membrane"/>
    <property type="evidence" value="ECO:0007669"/>
    <property type="project" value="TreeGrafter"/>
</dbReference>
<feature type="transmembrane region" description="Helical" evidence="1">
    <location>
        <begin position="129"/>
        <end position="147"/>
    </location>
</feature>
<keyword evidence="3" id="KW-1185">Reference proteome</keyword>
<proteinExistence type="predicted"/>
<dbReference type="PANTHER" id="PTHR12242">
    <property type="entry name" value="OS02G0130600 PROTEIN-RELATED"/>
    <property type="match status" value="1"/>
</dbReference>
<feature type="transmembrane region" description="Helical" evidence="1">
    <location>
        <begin position="31"/>
        <end position="50"/>
    </location>
</feature>
<accession>H2ZLY3</accession>
<keyword evidence="1" id="KW-1133">Transmembrane helix</keyword>
<dbReference type="InterPro" id="IPR049352">
    <property type="entry name" value="Rost"/>
</dbReference>
<protein>
    <submittedName>
        <fullName evidence="2">Uncharacterized protein</fullName>
    </submittedName>
</protein>
<keyword evidence="1" id="KW-0472">Membrane</keyword>
<feature type="transmembrane region" description="Helical" evidence="1">
    <location>
        <begin position="7"/>
        <end position="25"/>
    </location>
</feature>
<dbReference type="Pfam" id="PF21534">
    <property type="entry name" value="Rost"/>
    <property type="match status" value="1"/>
</dbReference>
<reference evidence="2" key="2">
    <citation type="submission" date="2025-08" db="UniProtKB">
        <authorList>
            <consortium name="Ensembl"/>
        </authorList>
    </citation>
    <scope>IDENTIFICATION</scope>
</reference>